<dbReference type="Pfam" id="PF12351">
    <property type="entry name" value="Fig1"/>
    <property type="match status" value="1"/>
</dbReference>
<protein>
    <submittedName>
        <fullName evidence="2">Ca2+ regulator and membrane fusion protein Fig1-domain-containing protein</fullName>
    </submittedName>
</protein>
<feature type="transmembrane region" description="Helical" evidence="1">
    <location>
        <begin position="110"/>
        <end position="135"/>
    </location>
</feature>
<dbReference type="GO" id="GO:0000747">
    <property type="term" value="P:conjugation with cellular fusion"/>
    <property type="evidence" value="ECO:0007669"/>
    <property type="project" value="TreeGrafter"/>
</dbReference>
<name>A0AAN6UWW4_9PEZI</name>
<keyword evidence="3" id="KW-1185">Reference proteome</keyword>
<dbReference type="GO" id="GO:0016020">
    <property type="term" value="C:membrane"/>
    <property type="evidence" value="ECO:0007669"/>
    <property type="project" value="InterPro"/>
</dbReference>
<organism evidence="2 3">
    <name type="scientific">Dichotomopilus funicola</name>
    <dbReference type="NCBI Taxonomy" id="1934379"/>
    <lineage>
        <taxon>Eukaryota</taxon>
        <taxon>Fungi</taxon>
        <taxon>Dikarya</taxon>
        <taxon>Ascomycota</taxon>
        <taxon>Pezizomycotina</taxon>
        <taxon>Sordariomycetes</taxon>
        <taxon>Sordariomycetidae</taxon>
        <taxon>Sordariales</taxon>
        <taxon>Chaetomiaceae</taxon>
        <taxon>Dichotomopilus</taxon>
    </lineage>
</organism>
<sequence>NLAAILLAGCTANGLSNFHLLSLSYNASGALPIIDDTITSPNTSSSIATLLGKGAAFQIRVGYFGYCLLNNGTTFCSTDLPSLASLIRQSNSSDPGNLFYIAKRFHDDTIFSGLILISIIFSAMCFMLLSTFPSWHTEEDSDDGSEREVKPFPSRVVSDISLLLVLVSSLLALVAALWQHLSTAATSTMIGTLTYGSVSGEVGVGATVLGWVSTGLLCVVTVALLVMVLSIRILNQIVA</sequence>
<keyword evidence="1" id="KW-0472">Membrane</keyword>
<dbReference type="PANTHER" id="PTHR28092:SF1">
    <property type="entry name" value="FACTOR-INDUCED GENE 1 PROTEIN"/>
    <property type="match status" value="1"/>
</dbReference>
<dbReference type="EMBL" id="MU853625">
    <property type="protein sequence ID" value="KAK4140672.1"/>
    <property type="molecule type" value="Genomic_DNA"/>
</dbReference>
<proteinExistence type="predicted"/>
<keyword evidence="1" id="KW-1133">Transmembrane helix</keyword>
<dbReference type="InterPro" id="IPR033481">
    <property type="entry name" value="Dni1/Fig1"/>
</dbReference>
<evidence type="ECO:0000313" key="3">
    <source>
        <dbReference type="Proteomes" id="UP001302676"/>
    </source>
</evidence>
<dbReference type="RefSeq" id="XP_062634043.1">
    <property type="nucleotide sequence ID" value="XM_062778207.1"/>
</dbReference>
<reference evidence="2" key="2">
    <citation type="submission" date="2023-05" db="EMBL/GenBank/DDBJ databases">
        <authorList>
            <consortium name="Lawrence Berkeley National Laboratory"/>
            <person name="Steindorff A."/>
            <person name="Hensen N."/>
            <person name="Bonometti L."/>
            <person name="Westerberg I."/>
            <person name="Brannstrom I.O."/>
            <person name="Guillou S."/>
            <person name="Cros-Aarteil S."/>
            <person name="Calhoun S."/>
            <person name="Haridas S."/>
            <person name="Kuo A."/>
            <person name="Mondo S."/>
            <person name="Pangilinan J."/>
            <person name="Riley R."/>
            <person name="Labutti K."/>
            <person name="Andreopoulos B."/>
            <person name="Lipzen A."/>
            <person name="Chen C."/>
            <person name="Yanf M."/>
            <person name="Daum C."/>
            <person name="Ng V."/>
            <person name="Clum A."/>
            <person name="Ohm R."/>
            <person name="Martin F."/>
            <person name="Silar P."/>
            <person name="Natvig D."/>
            <person name="Lalanne C."/>
            <person name="Gautier V."/>
            <person name="Ament-Velasquez S.L."/>
            <person name="Kruys A."/>
            <person name="Hutchinson M.I."/>
            <person name="Powell A.J."/>
            <person name="Barry K."/>
            <person name="Miller A.N."/>
            <person name="Grigoriev I.V."/>
            <person name="Debuchy R."/>
            <person name="Gladieux P."/>
            <person name="Thoren M.H."/>
            <person name="Johannesson H."/>
        </authorList>
    </citation>
    <scope>NUCLEOTIDE SEQUENCE</scope>
    <source>
        <strain evidence="2">CBS 141.50</strain>
    </source>
</reference>
<evidence type="ECO:0000313" key="2">
    <source>
        <dbReference type="EMBL" id="KAK4140672.1"/>
    </source>
</evidence>
<reference evidence="2" key="1">
    <citation type="journal article" date="2023" name="Mol. Phylogenet. Evol.">
        <title>Genome-scale phylogeny and comparative genomics of the fungal order Sordariales.</title>
        <authorList>
            <person name="Hensen N."/>
            <person name="Bonometti L."/>
            <person name="Westerberg I."/>
            <person name="Brannstrom I.O."/>
            <person name="Guillou S."/>
            <person name="Cros-Aarteil S."/>
            <person name="Calhoun S."/>
            <person name="Haridas S."/>
            <person name="Kuo A."/>
            <person name="Mondo S."/>
            <person name="Pangilinan J."/>
            <person name="Riley R."/>
            <person name="LaButti K."/>
            <person name="Andreopoulos B."/>
            <person name="Lipzen A."/>
            <person name="Chen C."/>
            <person name="Yan M."/>
            <person name="Daum C."/>
            <person name="Ng V."/>
            <person name="Clum A."/>
            <person name="Steindorff A."/>
            <person name="Ohm R.A."/>
            <person name="Martin F."/>
            <person name="Silar P."/>
            <person name="Natvig D.O."/>
            <person name="Lalanne C."/>
            <person name="Gautier V."/>
            <person name="Ament-Velasquez S.L."/>
            <person name="Kruys A."/>
            <person name="Hutchinson M.I."/>
            <person name="Powell A.J."/>
            <person name="Barry K."/>
            <person name="Miller A.N."/>
            <person name="Grigoriev I.V."/>
            <person name="Debuchy R."/>
            <person name="Gladieux P."/>
            <person name="Hiltunen Thoren M."/>
            <person name="Johannesson H."/>
        </authorList>
    </citation>
    <scope>NUCLEOTIDE SEQUENCE</scope>
    <source>
        <strain evidence="2">CBS 141.50</strain>
    </source>
</reference>
<feature type="non-terminal residue" evidence="2">
    <location>
        <position position="1"/>
    </location>
</feature>
<dbReference type="PANTHER" id="PTHR28092">
    <property type="entry name" value="FACTOR-INDUCED GENE 1 PROTEIN"/>
    <property type="match status" value="1"/>
</dbReference>
<dbReference type="Proteomes" id="UP001302676">
    <property type="component" value="Unassembled WGS sequence"/>
</dbReference>
<dbReference type="GO" id="GO:0043332">
    <property type="term" value="C:mating projection tip"/>
    <property type="evidence" value="ECO:0007669"/>
    <property type="project" value="TreeGrafter"/>
</dbReference>
<keyword evidence="1" id="KW-0812">Transmembrane</keyword>
<accession>A0AAN6UWW4</accession>
<evidence type="ECO:0000256" key="1">
    <source>
        <dbReference type="SAM" id="Phobius"/>
    </source>
</evidence>
<dbReference type="GeneID" id="87814820"/>
<dbReference type="AlphaFoldDB" id="A0AAN6UWW4"/>
<comment type="caution">
    <text evidence="2">The sequence shown here is derived from an EMBL/GenBank/DDBJ whole genome shotgun (WGS) entry which is preliminary data.</text>
</comment>
<feature type="transmembrane region" description="Helical" evidence="1">
    <location>
        <begin position="208"/>
        <end position="234"/>
    </location>
</feature>
<gene>
    <name evidence="2" type="ORF">C8A04DRAFT_14720</name>
</gene>
<feature type="transmembrane region" description="Helical" evidence="1">
    <location>
        <begin position="156"/>
        <end position="178"/>
    </location>
</feature>